<evidence type="ECO:0000256" key="6">
    <source>
        <dbReference type="ARBA" id="ARBA00023211"/>
    </source>
</evidence>
<accession>A0A936Z9P2</accession>
<keyword evidence="5" id="KW-0460">Magnesium</keyword>
<evidence type="ECO:0000256" key="3">
    <source>
        <dbReference type="ARBA" id="ARBA00022723"/>
    </source>
</evidence>
<proteinExistence type="predicted"/>
<dbReference type="PANTHER" id="PTHR12318:SF0">
    <property type="entry name" value="ACYL-COENZYME A DIPHOSPHATASE NUDT19"/>
    <property type="match status" value="1"/>
</dbReference>
<reference evidence="8 9" key="1">
    <citation type="journal article" date="2017" name="Int. J. Syst. Evol. Microbiol.">
        <title>Ramlibacter monticola sp. nov., isolated from forest soil.</title>
        <authorList>
            <person name="Chaudhary D.K."/>
            <person name="Kim J."/>
        </authorList>
    </citation>
    <scope>NUCLEOTIDE SEQUENCE [LARGE SCALE GENOMIC DNA]</scope>
    <source>
        <strain evidence="8 9">KACC 19175</strain>
    </source>
</reference>
<dbReference type="InterPro" id="IPR039121">
    <property type="entry name" value="NUDT19"/>
</dbReference>
<sequence>MTKRNFETPAPSATVVLLRDGPDDLEVLLLRRHSQSFVLGGAYVFPGGKVDPEDAASASRLDRELSVLHAQLGEPELPAAEAGALYVAAIRELFEEAGLLLADVSPEQAVGAWTALRAGERFDALIAALDLRLAAGALQPWSRWITPTLSSVGRRRFDTRFFLAAVPPGQVARHDEHEATESLWIAPRAALREYWANRIDLAPPQIMSLTHLARHRDVASAFAAARSRKPPCIRPEPHEIEGTRVLCYPGDPGHPQSEQLLPGPTRLCWRNERFEPEAGLGILLGE</sequence>
<dbReference type="Gene3D" id="3.90.79.10">
    <property type="entry name" value="Nucleoside Triphosphate Pyrophosphohydrolase"/>
    <property type="match status" value="1"/>
</dbReference>
<dbReference type="PANTHER" id="PTHR12318">
    <property type="entry name" value="TESTOSTERONE-REGULATED PROTEIN RP2"/>
    <property type="match status" value="1"/>
</dbReference>
<evidence type="ECO:0000313" key="8">
    <source>
        <dbReference type="EMBL" id="MBL0395077.1"/>
    </source>
</evidence>
<dbReference type="GO" id="GO:0046872">
    <property type="term" value="F:metal ion binding"/>
    <property type="evidence" value="ECO:0007669"/>
    <property type="project" value="UniProtKB-KW"/>
</dbReference>
<dbReference type="CDD" id="cd18870">
    <property type="entry name" value="NUDIX_AcylCoAdiphos_Nudt19"/>
    <property type="match status" value="1"/>
</dbReference>
<dbReference type="PROSITE" id="PS51462">
    <property type="entry name" value="NUDIX"/>
    <property type="match status" value="1"/>
</dbReference>
<dbReference type="GO" id="GO:0016818">
    <property type="term" value="F:hydrolase activity, acting on acid anhydrides, in phosphorus-containing anhydrides"/>
    <property type="evidence" value="ECO:0007669"/>
    <property type="project" value="InterPro"/>
</dbReference>
<dbReference type="EMBL" id="JAEQNE010000012">
    <property type="protein sequence ID" value="MBL0395077.1"/>
    <property type="molecule type" value="Genomic_DNA"/>
</dbReference>
<evidence type="ECO:0000256" key="2">
    <source>
        <dbReference type="ARBA" id="ARBA00001946"/>
    </source>
</evidence>
<comment type="cofactor">
    <cofactor evidence="2">
        <name>Mg(2+)</name>
        <dbReference type="ChEBI" id="CHEBI:18420"/>
    </cofactor>
</comment>
<gene>
    <name evidence="8" type="ORF">JJ685_28355</name>
</gene>
<keyword evidence="9" id="KW-1185">Reference proteome</keyword>
<dbReference type="SUPFAM" id="SSF55811">
    <property type="entry name" value="Nudix"/>
    <property type="match status" value="1"/>
</dbReference>
<protein>
    <submittedName>
        <fullName evidence="8">NUDIX domain-containing protein</fullName>
    </submittedName>
</protein>
<comment type="cofactor">
    <cofactor evidence="1">
        <name>Mn(2+)</name>
        <dbReference type="ChEBI" id="CHEBI:29035"/>
    </cofactor>
</comment>
<dbReference type="Proteomes" id="UP000599109">
    <property type="component" value="Unassembled WGS sequence"/>
</dbReference>
<dbReference type="InterPro" id="IPR000086">
    <property type="entry name" value="NUDIX_hydrolase_dom"/>
</dbReference>
<keyword evidence="3" id="KW-0479">Metal-binding</keyword>
<keyword evidence="4" id="KW-0378">Hydrolase</keyword>
<evidence type="ECO:0000313" key="9">
    <source>
        <dbReference type="Proteomes" id="UP000599109"/>
    </source>
</evidence>
<feature type="domain" description="Nudix hydrolase" evidence="7">
    <location>
        <begin position="8"/>
        <end position="207"/>
    </location>
</feature>
<name>A0A936Z9P2_9BURK</name>
<dbReference type="InterPro" id="IPR015797">
    <property type="entry name" value="NUDIX_hydrolase-like_dom_sf"/>
</dbReference>
<organism evidence="8 9">
    <name type="scientific">Ramlibacter monticola</name>
    <dbReference type="NCBI Taxonomy" id="1926872"/>
    <lineage>
        <taxon>Bacteria</taxon>
        <taxon>Pseudomonadati</taxon>
        <taxon>Pseudomonadota</taxon>
        <taxon>Betaproteobacteria</taxon>
        <taxon>Burkholderiales</taxon>
        <taxon>Comamonadaceae</taxon>
        <taxon>Ramlibacter</taxon>
    </lineage>
</organism>
<keyword evidence="6" id="KW-0464">Manganese</keyword>
<comment type="caution">
    <text evidence="8">The sequence shown here is derived from an EMBL/GenBank/DDBJ whole genome shotgun (WGS) entry which is preliminary data.</text>
</comment>
<evidence type="ECO:0000256" key="1">
    <source>
        <dbReference type="ARBA" id="ARBA00001936"/>
    </source>
</evidence>
<evidence type="ECO:0000259" key="7">
    <source>
        <dbReference type="PROSITE" id="PS51462"/>
    </source>
</evidence>
<evidence type="ECO:0000256" key="5">
    <source>
        <dbReference type="ARBA" id="ARBA00022842"/>
    </source>
</evidence>
<evidence type="ECO:0000256" key="4">
    <source>
        <dbReference type="ARBA" id="ARBA00022801"/>
    </source>
</evidence>
<dbReference type="AlphaFoldDB" id="A0A936Z9P2"/>